<comment type="caution">
    <text evidence="1">The sequence shown here is derived from an EMBL/GenBank/DDBJ whole genome shotgun (WGS) entry which is preliminary data.</text>
</comment>
<gene>
    <name evidence="1" type="ORF">HI921_14325</name>
</gene>
<reference evidence="1 2" key="1">
    <citation type="submission" date="2020-04" db="EMBL/GenBank/DDBJ databases">
        <authorList>
            <person name="Abaymova A."/>
            <person name="Teymurazov M."/>
            <person name="Tazyna O."/>
            <person name="Chatushin Y."/>
            <person name="Svetoch E."/>
            <person name="Pereligyn V."/>
            <person name="Pohylenko V."/>
            <person name="Platonov M."/>
            <person name="Kartsev N."/>
            <person name="Skryabin Y."/>
            <person name="Sizova A."/>
            <person name="Solomentsev V."/>
            <person name="Kislichkina A."/>
            <person name="Bogun A."/>
        </authorList>
    </citation>
    <scope>NUCLEOTIDE SEQUENCE [LARGE SCALE GENOMIC DNA]</scope>
    <source>
        <strain evidence="2">SCPM-O-B-8398 (E28)</strain>
    </source>
</reference>
<sequence>MTQVEQSMTNNQMVQKKESYAQNFERYETKEQTIIYVLWQIHNKELRLGSKLFFEPLEEKLGLKKSQWPLVKEFLSGAGLLVDQVVIAEAIPKSLKERYGILDA</sequence>
<name>A0A848N117_ENTMU</name>
<organism evidence="1 2">
    <name type="scientific">Enterococcus mundtii</name>
    <dbReference type="NCBI Taxonomy" id="53346"/>
    <lineage>
        <taxon>Bacteria</taxon>
        <taxon>Bacillati</taxon>
        <taxon>Bacillota</taxon>
        <taxon>Bacilli</taxon>
        <taxon>Lactobacillales</taxon>
        <taxon>Enterococcaceae</taxon>
        <taxon>Enterococcus</taxon>
    </lineage>
</organism>
<proteinExistence type="predicted"/>
<dbReference type="RefSeq" id="WP_169059143.1">
    <property type="nucleotide sequence ID" value="NZ_CP083696.1"/>
</dbReference>
<protein>
    <submittedName>
        <fullName evidence="1">Uncharacterized protein</fullName>
    </submittedName>
</protein>
<accession>A0A848N117</accession>
<dbReference type="EMBL" id="JABCAG010000065">
    <property type="protein sequence ID" value="NMP59619.1"/>
    <property type="molecule type" value="Genomic_DNA"/>
</dbReference>
<dbReference type="Proteomes" id="UP000557857">
    <property type="component" value="Unassembled WGS sequence"/>
</dbReference>
<dbReference type="AlphaFoldDB" id="A0A848N117"/>
<evidence type="ECO:0000313" key="1">
    <source>
        <dbReference type="EMBL" id="NMP59619.1"/>
    </source>
</evidence>
<evidence type="ECO:0000313" key="2">
    <source>
        <dbReference type="Proteomes" id="UP000557857"/>
    </source>
</evidence>